<dbReference type="Pfam" id="PF00172">
    <property type="entry name" value="Zn_clus"/>
    <property type="match status" value="1"/>
</dbReference>
<gene>
    <name evidence="3" type="ORF">K491DRAFT_666213</name>
</gene>
<dbReference type="GO" id="GO:0000981">
    <property type="term" value="F:DNA-binding transcription factor activity, RNA polymerase II-specific"/>
    <property type="evidence" value="ECO:0007669"/>
    <property type="project" value="InterPro"/>
</dbReference>
<dbReference type="InterPro" id="IPR001138">
    <property type="entry name" value="Zn2Cys6_DnaBD"/>
</dbReference>
<dbReference type="Gene3D" id="4.10.240.10">
    <property type="entry name" value="Zn(2)-C6 fungal-type DNA-binding domain"/>
    <property type="match status" value="1"/>
</dbReference>
<dbReference type="SMART" id="SM00066">
    <property type="entry name" value="GAL4"/>
    <property type="match status" value="1"/>
</dbReference>
<dbReference type="PANTHER" id="PTHR38111:SF11">
    <property type="entry name" value="TRANSCRIPTION FACTOR DOMAIN-CONTAINING PROTEIN-RELATED"/>
    <property type="match status" value="1"/>
</dbReference>
<dbReference type="EMBL" id="MU004435">
    <property type="protein sequence ID" value="KAF2651086.1"/>
    <property type="molecule type" value="Genomic_DNA"/>
</dbReference>
<dbReference type="PROSITE" id="PS50048">
    <property type="entry name" value="ZN2_CY6_FUNGAL_2"/>
    <property type="match status" value="1"/>
</dbReference>
<dbReference type="PROSITE" id="PS00463">
    <property type="entry name" value="ZN2_CY6_FUNGAL_1"/>
    <property type="match status" value="1"/>
</dbReference>
<dbReference type="GO" id="GO:0008270">
    <property type="term" value="F:zinc ion binding"/>
    <property type="evidence" value="ECO:0007669"/>
    <property type="project" value="InterPro"/>
</dbReference>
<evidence type="ECO:0000313" key="3">
    <source>
        <dbReference type="EMBL" id="KAF2651086.1"/>
    </source>
</evidence>
<proteinExistence type="predicted"/>
<keyword evidence="1" id="KW-0539">Nucleus</keyword>
<feature type="domain" description="Zn(2)-C6 fungal-type" evidence="2">
    <location>
        <begin position="9"/>
        <end position="37"/>
    </location>
</feature>
<protein>
    <recommendedName>
        <fullName evidence="2">Zn(2)-C6 fungal-type domain-containing protein</fullName>
    </recommendedName>
</protein>
<organism evidence="3 4">
    <name type="scientific">Lophiostoma macrostomum CBS 122681</name>
    <dbReference type="NCBI Taxonomy" id="1314788"/>
    <lineage>
        <taxon>Eukaryota</taxon>
        <taxon>Fungi</taxon>
        <taxon>Dikarya</taxon>
        <taxon>Ascomycota</taxon>
        <taxon>Pezizomycotina</taxon>
        <taxon>Dothideomycetes</taxon>
        <taxon>Pleosporomycetidae</taxon>
        <taxon>Pleosporales</taxon>
        <taxon>Lophiostomataceae</taxon>
        <taxon>Lophiostoma</taxon>
    </lineage>
</organism>
<evidence type="ECO:0000256" key="1">
    <source>
        <dbReference type="ARBA" id="ARBA00023242"/>
    </source>
</evidence>
<dbReference type="InterPro" id="IPR036864">
    <property type="entry name" value="Zn2-C6_fun-type_DNA-bd_sf"/>
</dbReference>
<dbReference type="CDD" id="cd00067">
    <property type="entry name" value="GAL4"/>
    <property type="match status" value="1"/>
</dbReference>
<dbReference type="SUPFAM" id="SSF57701">
    <property type="entry name" value="Zn2/Cys6 DNA-binding domain"/>
    <property type="match status" value="1"/>
</dbReference>
<dbReference type="Proteomes" id="UP000799324">
    <property type="component" value="Unassembled WGS sequence"/>
</dbReference>
<reference evidence="3" key="1">
    <citation type="journal article" date="2020" name="Stud. Mycol.">
        <title>101 Dothideomycetes genomes: a test case for predicting lifestyles and emergence of pathogens.</title>
        <authorList>
            <person name="Haridas S."/>
            <person name="Albert R."/>
            <person name="Binder M."/>
            <person name="Bloem J."/>
            <person name="Labutti K."/>
            <person name="Salamov A."/>
            <person name="Andreopoulos B."/>
            <person name="Baker S."/>
            <person name="Barry K."/>
            <person name="Bills G."/>
            <person name="Bluhm B."/>
            <person name="Cannon C."/>
            <person name="Castanera R."/>
            <person name="Culley D."/>
            <person name="Daum C."/>
            <person name="Ezra D."/>
            <person name="Gonzalez J."/>
            <person name="Henrissat B."/>
            <person name="Kuo A."/>
            <person name="Liang C."/>
            <person name="Lipzen A."/>
            <person name="Lutzoni F."/>
            <person name="Magnuson J."/>
            <person name="Mondo S."/>
            <person name="Nolan M."/>
            <person name="Ohm R."/>
            <person name="Pangilinan J."/>
            <person name="Park H.-J."/>
            <person name="Ramirez L."/>
            <person name="Alfaro M."/>
            <person name="Sun H."/>
            <person name="Tritt A."/>
            <person name="Yoshinaga Y."/>
            <person name="Zwiers L.-H."/>
            <person name="Turgeon B."/>
            <person name="Goodwin S."/>
            <person name="Spatafora J."/>
            <person name="Crous P."/>
            <person name="Grigoriev I."/>
        </authorList>
    </citation>
    <scope>NUCLEOTIDE SEQUENCE</scope>
    <source>
        <strain evidence="3">CBS 122681</strain>
    </source>
</reference>
<accession>A0A6A6STK5</accession>
<name>A0A6A6STK5_9PLEO</name>
<dbReference type="AlphaFoldDB" id="A0A6A6STK5"/>
<evidence type="ECO:0000259" key="2">
    <source>
        <dbReference type="PROSITE" id="PS50048"/>
    </source>
</evidence>
<dbReference type="OrthoDB" id="4314040at2759"/>
<dbReference type="PANTHER" id="PTHR38111">
    <property type="entry name" value="ZN(2)-C6 FUNGAL-TYPE DOMAIN-CONTAINING PROTEIN-RELATED"/>
    <property type="match status" value="1"/>
</dbReference>
<evidence type="ECO:0000313" key="4">
    <source>
        <dbReference type="Proteomes" id="UP000799324"/>
    </source>
</evidence>
<dbReference type="InterPro" id="IPR053178">
    <property type="entry name" value="Osmoadaptation_assoc"/>
</dbReference>
<keyword evidence="4" id="KW-1185">Reference proteome</keyword>
<sequence>MPRTPSSRGCDACRKQKKKCDETTPTCSRCSRLKIVCKGLGVRRWKFQAQSFTETAETGATAHSRALMRLHEAPRPRKSLSSDETSTGSQLIHLLNTSDLRYDITAYGMNWDAIPRRLGTNAALDAAVGAFVRSHSNAYTGEISPDSLVAHGQALRAISATLNDPRKAYTADVLYAVSLLFLSQDFVTRLEDPYVNHVEIMAHMLPSMIKQGWRQGSFEHGVIVIASAVVIYASIFRHHISIDESLGVLLSELTPLEPQKIDRDNPLRSLAMQSLLRLPFYSREPFQHVAEIRETYSETRDDIPEIQKRLQYLLEKGSTVSEASEQLAATKRYALFQIAYSQVLAVALLTNGILRAINGPKDDILLLYEEAVSLIQAVLELGQNMLYTRPFFASGISTPLLIAWALETDTTRLTKIESMLVQYRRDPVGDQWYDGALWLRGRMMQLRQRAGRELTKSGFKINTVEPMNGEQPLPKVGRCVIL</sequence>